<evidence type="ECO:0000313" key="1">
    <source>
        <dbReference type="EMBL" id="KAJ2980544.1"/>
    </source>
</evidence>
<name>A0ACC1NQ45_9HYPO</name>
<protein>
    <submittedName>
        <fullName evidence="1">Uncharacterized protein</fullName>
    </submittedName>
</protein>
<accession>A0ACC1NQ45</accession>
<gene>
    <name evidence="1" type="ORF">NQ176_g2578</name>
</gene>
<dbReference type="Proteomes" id="UP001143910">
    <property type="component" value="Unassembled WGS sequence"/>
</dbReference>
<proteinExistence type="predicted"/>
<comment type="caution">
    <text evidence="1">The sequence shown here is derived from an EMBL/GenBank/DDBJ whole genome shotgun (WGS) entry which is preliminary data.</text>
</comment>
<keyword evidence="2" id="KW-1185">Reference proteome</keyword>
<sequence length="446" mass="49192">MEKFNVIVVGAGIAGLSTAIALKRKGHEVTVLERHVSCQALGGPIAISPSATRIMIEYGLGSLLSGKATKVNAKANFYRYDTGAVLGGRNLKDMDDAYGFPNWNLSRFRLQEALAGEAAQRGIRVQFGSVILSVDAIRPAVILENGKELLADLIIGADGIGSITRTSILGKKINAEAHFTAYNIDIPREMLKQDSMLAELGDQMNVWVGPAQVIVASNMPDHRDMYNMCFVTEEEAGCQGEWHVLGDLEHLKAKFRHFDSKVQKLLELADPKECYIWRLSQMPALPTWKSANGRLVLVGDSAHAMLPYAGLGASSCIEDGACLAECLDRALSVEDLPKVLDIYEQIRKRRVEWIAERGLHAATIWHLPDGEAQRQRDEIWAKEPIGIPDRNIWDGVHIDEPPVGSNVAFHPLIAPYIYAYDIIQYTNRQLDQKLGITSGDVLSRSL</sequence>
<organism evidence="1 2">
    <name type="scientific">Zarea fungicola</name>
    <dbReference type="NCBI Taxonomy" id="93591"/>
    <lineage>
        <taxon>Eukaryota</taxon>
        <taxon>Fungi</taxon>
        <taxon>Dikarya</taxon>
        <taxon>Ascomycota</taxon>
        <taxon>Pezizomycotina</taxon>
        <taxon>Sordariomycetes</taxon>
        <taxon>Hypocreomycetidae</taxon>
        <taxon>Hypocreales</taxon>
        <taxon>Cordycipitaceae</taxon>
        <taxon>Zarea</taxon>
    </lineage>
</organism>
<reference evidence="1" key="1">
    <citation type="submission" date="2022-08" db="EMBL/GenBank/DDBJ databases">
        <title>Genome Sequence of Lecanicillium fungicola.</title>
        <authorList>
            <person name="Buettner E."/>
        </authorList>
    </citation>
    <scope>NUCLEOTIDE SEQUENCE</scope>
    <source>
        <strain evidence="1">Babe33</strain>
    </source>
</reference>
<dbReference type="EMBL" id="JANJQO010000191">
    <property type="protein sequence ID" value="KAJ2980544.1"/>
    <property type="molecule type" value="Genomic_DNA"/>
</dbReference>
<evidence type="ECO:0000313" key="2">
    <source>
        <dbReference type="Proteomes" id="UP001143910"/>
    </source>
</evidence>